<evidence type="ECO:0000313" key="4">
    <source>
        <dbReference type="Proteomes" id="UP001642464"/>
    </source>
</evidence>
<dbReference type="Gene3D" id="1.25.40.20">
    <property type="entry name" value="Ankyrin repeat-containing domain"/>
    <property type="match status" value="1"/>
</dbReference>
<comment type="caution">
    <text evidence="3">The sequence shown here is derived from an EMBL/GenBank/DDBJ whole genome shotgun (WGS) entry which is preliminary data.</text>
</comment>
<protein>
    <submittedName>
        <fullName evidence="3">Uncharacterized protein</fullName>
    </submittedName>
</protein>
<dbReference type="InterPro" id="IPR036770">
    <property type="entry name" value="Ankyrin_rpt-contain_sf"/>
</dbReference>
<dbReference type="Pfam" id="PF00023">
    <property type="entry name" value="Ank"/>
    <property type="match status" value="1"/>
</dbReference>
<dbReference type="EMBL" id="CAXAMM010000266">
    <property type="protein sequence ID" value="CAK8986727.1"/>
    <property type="molecule type" value="Genomic_DNA"/>
</dbReference>
<gene>
    <name evidence="3" type="ORF">SCF082_LOCUS672</name>
</gene>
<dbReference type="Proteomes" id="UP001642464">
    <property type="component" value="Unassembled WGS sequence"/>
</dbReference>
<feature type="non-terminal residue" evidence="3">
    <location>
        <position position="1"/>
    </location>
</feature>
<sequence>SSLAQAASVFGELTMTCPTFQWEQVGGRCRLVEPGDVVSLTSEQIQEAMHQKEVKKRQMEMEELKRLRERKKRKRGQEEMLDMMKFLELHKFTGVNTPRYSCFGFKRTYPLHVAIQEGNFRIYKLLLKFGADSELKDHCGRVAYSV</sequence>
<reference evidence="3 4" key="1">
    <citation type="submission" date="2024-02" db="EMBL/GenBank/DDBJ databases">
        <authorList>
            <person name="Chen Y."/>
            <person name="Shah S."/>
            <person name="Dougan E. K."/>
            <person name="Thang M."/>
            <person name="Chan C."/>
        </authorList>
    </citation>
    <scope>NUCLEOTIDE SEQUENCE [LARGE SCALE GENOMIC DNA]</scope>
</reference>
<keyword evidence="1" id="KW-0040">ANK repeat</keyword>
<feature type="repeat" description="ANK" evidence="1">
    <location>
        <begin position="106"/>
        <end position="138"/>
    </location>
</feature>
<dbReference type="SUPFAM" id="SSF48403">
    <property type="entry name" value="Ankyrin repeat"/>
    <property type="match status" value="1"/>
</dbReference>
<proteinExistence type="predicted"/>
<evidence type="ECO:0000313" key="3">
    <source>
        <dbReference type="EMBL" id="CAK8986727.1"/>
    </source>
</evidence>
<evidence type="ECO:0000256" key="1">
    <source>
        <dbReference type="PROSITE-ProRule" id="PRU00023"/>
    </source>
</evidence>
<keyword evidence="4" id="KW-1185">Reference proteome</keyword>
<keyword evidence="2" id="KW-0175">Coiled coil</keyword>
<feature type="coiled-coil region" evidence="2">
    <location>
        <begin position="42"/>
        <end position="81"/>
    </location>
</feature>
<organism evidence="3 4">
    <name type="scientific">Durusdinium trenchii</name>
    <dbReference type="NCBI Taxonomy" id="1381693"/>
    <lineage>
        <taxon>Eukaryota</taxon>
        <taxon>Sar</taxon>
        <taxon>Alveolata</taxon>
        <taxon>Dinophyceae</taxon>
        <taxon>Suessiales</taxon>
        <taxon>Symbiodiniaceae</taxon>
        <taxon>Durusdinium</taxon>
    </lineage>
</organism>
<name>A0ABP0H961_9DINO</name>
<dbReference type="InterPro" id="IPR002110">
    <property type="entry name" value="Ankyrin_rpt"/>
</dbReference>
<dbReference type="PROSITE" id="PS50088">
    <property type="entry name" value="ANK_REPEAT"/>
    <property type="match status" value="1"/>
</dbReference>
<evidence type="ECO:0000256" key="2">
    <source>
        <dbReference type="SAM" id="Coils"/>
    </source>
</evidence>
<accession>A0ABP0H961</accession>
<dbReference type="PROSITE" id="PS50297">
    <property type="entry name" value="ANK_REP_REGION"/>
    <property type="match status" value="1"/>
</dbReference>